<comment type="caution">
    <text evidence="1">The sequence shown here is derived from an EMBL/GenBank/DDBJ whole genome shotgun (WGS) entry which is preliminary data.</text>
</comment>
<dbReference type="InterPro" id="IPR052354">
    <property type="entry name" value="Cell_Wall_Dynamics_Protein"/>
</dbReference>
<dbReference type="Proteomes" id="UP001205861">
    <property type="component" value="Unassembled WGS sequence"/>
</dbReference>
<organism evidence="1 2">
    <name type="scientific">Massilia solisilvae</name>
    <dbReference type="NCBI Taxonomy" id="1811225"/>
    <lineage>
        <taxon>Bacteria</taxon>
        <taxon>Pseudomonadati</taxon>
        <taxon>Pseudomonadota</taxon>
        <taxon>Betaproteobacteria</taxon>
        <taxon>Burkholderiales</taxon>
        <taxon>Oxalobacteraceae</taxon>
        <taxon>Telluria group</taxon>
        <taxon>Massilia</taxon>
    </lineage>
</organism>
<evidence type="ECO:0008006" key="3">
    <source>
        <dbReference type="Google" id="ProtNLM"/>
    </source>
</evidence>
<protein>
    <recommendedName>
        <fullName evidence="3">Glycoside hydrolase family 19 protein</fullName>
    </recommendedName>
</protein>
<accession>A0ABT2BDJ0</accession>
<evidence type="ECO:0000313" key="2">
    <source>
        <dbReference type="Proteomes" id="UP001205861"/>
    </source>
</evidence>
<dbReference type="EMBL" id="JANUGV010000001">
    <property type="protein sequence ID" value="MCS0606597.1"/>
    <property type="molecule type" value="Genomic_DNA"/>
</dbReference>
<keyword evidence="2" id="KW-1185">Reference proteome</keyword>
<proteinExistence type="predicted"/>
<evidence type="ECO:0000313" key="1">
    <source>
        <dbReference type="EMBL" id="MCS0606597.1"/>
    </source>
</evidence>
<dbReference type="InterPro" id="IPR023346">
    <property type="entry name" value="Lysozyme-like_dom_sf"/>
</dbReference>
<gene>
    <name evidence="1" type="ORF">NX773_00270</name>
</gene>
<dbReference type="RefSeq" id="WP_258854408.1">
    <property type="nucleotide sequence ID" value="NZ_JANUGV010000001.1"/>
</dbReference>
<dbReference type="PANTHER" id="PTHR34408">
    <property type="entry name" value="FAMILY PROTEIN, PUTATIVE-RELATED"/>
    <property type="match status" value="1"/>
</dbReference>
<sequence length="238" mass="25891">MAAITVGLLQAADSTNSADYYAAMLDALNAYALAYEVNTRNRIAHFLSQIGHESAFRNAVENGSYSGPRMRQVFGCKGGAARYDAASDNCALGPDGKPAQLRPKLWTDEAAYAHNPQNLLSYVYALRLGNGDESSGDGYRYRGRGLIQLTGKDNYHAFTACHNQRQPQDPRDFVATPDLLGSDLGYGIESAFYFWQANDINAVADGGDVAAVTQKVNGGLNGLDDRRARYERICNAME</sequence>
<dbReference type="Gene3D" id="1.10.530.10">
    <property type="match status" value="1"/>
</dbReference>
<name>A0ABT2BDJ0_9BURK</name>
<dbReference type="PANTHER" id="PTHR34408:SF1">
    <property type="entry name" value="GLYCOSYL HYDROLASE FAMILY 19 DOMAIN-CONTAINING PROTEIN HI_1415"/>
    <property type="match status" value="1"/>
</dbReference>
<reference evidence="1 2" key="1">
    <citation type="submission" date="2022-08" db="EMBL/GenBank/DDBJ databases">
        <title>Reclassification of Massilia species as members of the genera Telluria, Duganella, Pseudoduganella, Mokoshia gen. nov. and Zemynaea gen. nov. using orthogonal and non-orthogonal genome-based approaches.</title>
        <authorList>
            <person name="Bowman J.P."/>
        </authorList>
    </citation>
    <scope>NUCLEOTIDE SEQUENCE [LARGE SCALE GENOMIC DNA]</scope>
    <source>
        <strain evidence="1 2">JCM 31607</strain>
    </source>
</reference>
<dbReference type="SUPFAM" id="SSF53955">
    <property type="entry name" value="Lysozyme-like"/>
    <property type="match status" value="1"/>
</dbReference>